<keyword evidence="4" id="KW-0999">Mitochondrion inner membrane</keyword>
<dbReference type="InterPro" id="IPR045024">
    <property type="entry name" value="NDH-2"/>
</dbReference>
<name>A0A7J7ME44_9MAGN</name>
<gene>
    <name evidence="11" type="ORF">GIB67_034859</name>
</gene>
<keyword evidence="4" id="KW-0472">Membrane</keyword>
<keyword evidence="12" id="KW-1185">Reference proteome</keyword>
<keyword evidence="3" id="KW-0285">Flavoprotein</keyword>
<accession>A0A7J7ME44</accession>
<feature type="domain" description="FAD/NAD(P)-binding" evidence="10">
    <location>
        <begin position="51"/>
        <end position="215"/>
    </location>
</feature>
<dbReference type="GO" id="GO:0008289">
    <property type="term" value="F:lipid binding"/>
    <property type="evidence" value="ECO:0007669"/>
    <property type="project" value="InterPro"/>
</dbReference>
<dbReference type="EMBL" id="JACGCM010001586">
    <property type="protein sequence ID" value="KAF6153137.1"/>
    <property type="molecule type" value="Genomic_DNA"/>
</dbReference>
<sequence length="302" mass="33936">MANPIPISNKPSKTSSSFRVIINSPDTIFLLFQIYYETVSNSGLPQEPYRFKVAYDKLVIAVGAEPLTFNINGVKEHAYFLREVNHAQEIRKRLLLNLILSENLGISEEEKKRLLYCVIIGSGPTGVEFRGELSIFIMTDVCEQYSHVKDDVRVTLIECSIHQRGIHLKKGVVKEVHQKKIVLSDGTDIPYGMLVWSTRVRSSDFVKSLNLPKSQGGSYNIMCAGLVLFFSEWPQHIIVITVGGTKNGAFQLFCKQHAEGVWAVVDVSVDMNRDTLNSQTFMSSRRLPSSCVVQDMPNGYSK</sequence>
<evidence type="ECO:0000256" key="6">
    <source>
        <dbReference type="ARBA" id="ARBA00023002"/>
    </source>
</evidence>
<evidence type="ECO:0000256" key="5">
    <source>
        <dbReference type="ARBA" id="ARBA00022827"/>
    </source>
</evidence>
<keyword evidence="4" id="KW-0496">Mitochondrion</keyword>
<proteinExistence type="inferred from homology"/>
<evidence type="ECO:0000313" key="11">
    <source>
        <dbReference type="EMBL" id="KAF6153137.1"/>
    </source>
</evidence>
<evidence type="ECO:0000256" key="7">
    <source>
        <dbReference type="ARBA" id="ARBA00023027"/>
    </source>
</evidence>
<comment type="similarity">
    <text evidence="2">Belongs to the NADH dehydrogenase family.</text>
</comment>
<comment type="catalytic activity">
    <reaction evidence="8">
        <text>a ubiquinone + NADH + H(+) = a ubiquinol + NAD(+)</text>
        <dbReference type="Rhea" id="RHEA:23152"/>
        <dbReference type="Rhea" id="RHEA-COMP:9565"/>
        <dbReference type="Rhea" id="RHEA-COMP:9566"/>
        <dbReference type="ChEBI" id="CHEBI:15378"/>
        <dbReference type="ChEBI" id="CHEBI:16389"/>
        <dbReference type="ChEBI" id="CHEBI:17976"/>
        <dbReference type="ChEBI" id="CHEBI:57540"/>
        <dbReference type="ChEBI" id="CHEBI:57945"/>
    </reaction>
</comment>
<dbReference type="InterPro" id="IPR023753">
    <property type="entry name" value="FAD/NAD-binding_dom"/>
</dbReference>
<dbReference type="GO" id="GO:0005743">
    <property type="term" value="C:mitochondrial inner membrane"/>
    <property type="evidence" value="ECO:0007669"/>
    <property type="project" value="UniProtKB-SubCell"/>
</dbReference>
<keyword evidence="6" id="KW-0560">Oxidoreductase</keyword>
<evidence type="ECO:0000259" key="10">
    <source>
        <dbReference type="Pfam" id="PF07992"/>
    </source>
</evidence>
<evidence type="ECO:0000256" key="3">
    <source>
        <dbReference type="ARBA" id="ARBA00022630"/>
    </source>
</evidence>
<keyword evidence="7" id="KW-0520">NAD</keyword>
<reference evidence="11 12" key="1">
    <citation type="journal article" date="2020" name="IScience">
        <title>Genome Sequencing of the Endangered Kingdonia uniflora (Circaeasteraceae, Ranunculales) Reveals Potential Mechanisms of Evolutionary Specialization.</title>
        <authorList>
            <person name="Sun Y."/>
            <person name="Deng T."/>
            <person name="Zhang A."/>
            <person name="Moore M.J."/>
            <person name="Landis J.B."/>
            <person name="Lin N."/>
            <person name="Zhang H."/>
            <person name="Zhang X."/>
            <person name="Huang J."/>
            <person name="Zhang X."/>
            <person name="Sun H."/>
            <person name="Wang H."/>
        </authorList>
    </citation>
    <scope>NUCLEOTIDE SEQUENCE [LARGE SCALE GENOMIC DNA]</scope>
    <source>
        <strain evidence="11">TB1705</strain>
        <tissue evidence="11">Leaf</tissue>
    </source>
</reference>
<dbReference type="PANTHER" id="PTHR43706">
    <property type="entry name" value="NADH DEHYDROGENASE"/>
    <property type="match status" value="1"/>
</dbReference>
<evidence type="ECO:0000256" key="4">
    <source>
        <dbReference type="ARBA" id="ARBA00022792"/>
    </source>
</evidence>
<evidence type="ECO:0000256" key="2">
    <source>
        <dbReference type="ARBA" id="ARBA00005272"/>
    </source>
</evidence>
<dbReference type="SUPFAM" id="SSF51905">
    <property type="entry name" value="FAD/NAD(P)-binding domain"/>
    <property type="match status" value="2"/>
</dbReference>
<feature type="non-terminal residue" evidence="11">
    <location>
        <position position="1"/>
    </location>
</feature>
<evidence type="ECO:0000256" key="8">
    <source>
        <dbReference type="ARBA" id="ARBA00049010"/>
    </source>
</evidence>
<dbReference type="GO" id="GO:0003954">
    <property type="term" value="F:NADH dehydrogenase activity"/>
    <property type="evidence" value="ECO:0007669"/>
    <property type="project" value="InterPro"/>
</dbReference>
<evidence type="ECO:0000259" key="9">
    <source>
        <dbReference type="Pfam" id="PF01852"/>
    </source>
</evidence>
<protein>
    <submittedName>
        <fullName evidence="11">Uncharacterized protein</fullName>
    </submittedName>
</protein>
<keyword evidence="5" id="KW-0274">FAD</keyword>
<dbReference type="PANTHER" id="PTHR43706:SF4">
    <property type="entry name" value="NADH:UBIQUINONE REDUCTASE (NON-ELECTROGENIC)"/>
    <property type="match status" value="1"/>
</dbReference>
<organism evidence="11 12">
    <name type="scientific">Kingdonia uniflora</name>
    <dbReference type="NCBI Taxonomy" id="39325"/>
    <lineage>
        <taxon>Eukaryota</taxon>
        <taxon>Viridiplantae</taxon>
        <taxon>Streptophyta</taxon>
        <taxon>Embryophyta</taxon>
        <taxon>Tracheophyta</taxon>
        <taxon>Spermatophyta</taxon>
        <taxon>Magnoliopsida</taxon>
        <taxon>Ranunculales</taxon>
        <taxon>Circaeasteraceae</taxon>
        <taxon>Kingdonia</taxon>
    </lineage>
</organism>
<evidence type="ECO:0000256" key="1">
    <source>
        <dbReference type="ARBA" id="ARBA00004637"/>
    </source>
</evidence>
<dbReference type="InterPro" id="IPR036188">
    <property type="entry name" value="FAD/NAD-bd_sf"/>
</dbReference>
<feature type="domain" description="START" evidence="9">
    <location>
        <begin position="253"/>
        <end position="302"/>
    </location>
</feature>
<dbReference type="AlphaFoldDB" id="A0A7J7ME44"/>
<dbReference type="Pfam" id="PF07992">
    <property type="entry name" value="Pyr_redox_2"/>
    <property type="match status" value="1"/>
</dbReference>
<dbReference type="Pfam" id="PF01852">
    <property type="entry name" value="START"/>
    <property type="match status" value="1"/>
</dbReference>
<dbReference type="Gene3D" id="3.50.50.100">
    <property type="match status" value="2"/>
</dbReference>
<dbReference type="Proteomes" id="UP000541444">
    <property type="component" value="Unassembled WGS sequence"/>
</dbReference>
<dbReference type="InterPro" id="IPR002913">
    <property type="entry name" value="START_lipid-bd_dom"/>
</dbReference>
<comment type="subcellular location">
    <subcellularLocation>
        <location evidence="1">Mitochondrion inner membrane</location>
        <topology evidence="1">Peripheral membrane protein</topology>
    </subcellularLocation>
</comment>
<dbReference type="OrthoDB" id="1569773at2759"/>
<evidence type="ECO:0000313" key="12">
    <source>
        <dbReference type="Proteomes" id="UP000541444"/>
    </source>
</evidence>
<comment type="caution">
    <text evidence="11">The sequence shown here is derived from an EMBL/GenBank/DDBJ whole genome shotgun (WGS) entry which is preliminary data.</text>
</comment>